<dbReference type="Pfam" id="PF09694">
    <property type="entry name" value="Gcw_chp"/>
    <property type="match status" value="1"/>
</dbReference>
<feature type="chain" id="PRO_5040924502" description="Lipoprotein" evidence="1">
    <location>
        <begin position="23"/>
        <end position="242"/>
    </location>
</feature>
<dbReference type="EMBL" id="BSFN01000003">
    <property type="protein sequence ID" value="GLK88580.1"/>
    <property type="molecule type" value="Genomic_DNA"/>
</dbReference>
<dbReference type="RefSeq" id="WP_271194784.1">
    <property type="nucleotide sequence ID" value="NZ_BSFN01000003.1"/>
</dbReference>
<evidence type="ECO:0000313" key="2">
    <source>
        <dbReference type="EMBL" id="GLK88580.1"/>
    </source>
</evidence>
<reference evidence="2" key="1">
    <citation type="journal article" date="2014" name="Int. J. Syst. Evol. Microbiol.">
        <title>Complete genome sequence of Corynebacterium casei LMG S-19264T (=DSM 44701T), isolated from a smear-ripened cheese.</title>
        <authorList>
            <consortium name="US DOE Joint Genome Institute (JGI-PGF)"/>
            <person name="Walter F."/>
            <person name="Albersmeier A."/>
            <person name="Kalinowski J."/>
            <person name="Ruckert C."/>
        </authorList>
    </citation>
    <scope>NUCLEOTIDE SEQUENCE</scope>
    <source>
        <strain evidence="2">VKM B-2935</strain>
    </source>
</reference>
<keyword evidence="3" id="KW-1185">Reference proteome</keyword>
<feature type="signal peptide" evidence="1">
    <location>
        <begin position="1"/>
        <end position="22"/>
    </location>
</feature>
<evidence type="ECO:0000256" key="1">
    <source>
        <dbReference type="SAM" id="SignalP"/>
    </source>
</evidence>
<accession>A0A9W6K6F7</accession>
<keyword evidence="1" id="KW-0732">Signal</keyword>
<evidence type="ECO:0000313" key="3">
    <source>
        <dbReference type="Proteomes" id="UP001143328"/>
    </source>
</evidence>
<sequence>MTKKGWSLCAGVLYCLVSPAQAIELNEDFSLDLTLTALSDYRTGGISQTLGDPAVWADISLAHSSGLYAGVFTSNVDFGTDTRREYDYYIGYAHDFSENINATLTYFEYDYPKDSEFNYGEWIGTVGAYGAVLGTKYTSQVKPYDDDRAVYWLGYTFELPYEASLDVRYGFSDAKDDIWVSADGSTRSSYYDWEVGVNKELFGFNWRVAYIDTDLSQAECASVNGFDDVCSATVVAQVAKSF</sequence>
<dbReference type="NCBIfam" id="TIGR02001">
    <property type="entry name" value="gcw_chp"/>
    <property type="match status" value="1"/>
</dbReference>
<gene>
    <name evidence="2" type="ORF">GCM10017655_16420</name>
</gene>
<dbReference type="AlphaFoldDB" id="A0A9W6K6F7"/>
<reference evidence="2" key="2">
    <citation type="submission" date="2023-01" db="EMBL/GenBank/DDBJ databases">
        <authorList>
            <person name="Sun Q."/>
            <person name="Evtushenko L."/>
        </authorList>
    </citation>
    <scope>NUCLEOTIDE SEQUENCE</scope>
    <source>
        <strain evidence="2">VKM B-2935</strain>
    </source>
</reference>
<dbReference type="InterPro" id="IPR010239">
    <property type="entry name" value="CHP02001"/>
</dbReference>
<comment type="caution">
    <text evidence="2">The sequence shown here is derived from an EMBL/GenBank/DDBJ whole genome shotgun (WGS) entry which is preliminary data.</text>
</comment>
<protein>
    <recommendedName>
        <fullName evidence="4">Lipoprotein</fullName>
    </recommendedName>
</protein>
<name>A0A9W6K6F7_9PSED</name>
<organism evidence="2 3">
    <name type="scientific">Pseudomonas turukhanskensis</name>
    <dbReference type="NCBI Taxonomy" id="1806536"/>
    <lineage>
        <taxon>Bacteria</taxon>
        <taxon>Pseudomonadati</taxon>
        <taxon>Pseudomonadota</taxon>
        <taxon>Gammaproteobacteria</taxon>
        <taxon>Pseudomonadales</taxon>
        <taxon>Pseudomonadaceae</taxon>
        <taxon>Pseudomonas</taxon>
    </lineage>
</organism>
<evidence type="ECO:0008006" key="4">
    <source>
        <dbReference type="Google" id="ProtNLM"/>
    </source>
</evidence>
<dbReference type="Proteomes" id="UP001143328">
    <property type="component" value="Unassembled WGS sequence"/>
</dbReference>
<proteinExistence type="predicted"/>